<dbReference type="Proteomes" id="UP001470230">
    <property type="component" value="Unassembled WGS sequence"/>
</dbReference>
<dbReference type="EMBL" id="JAPFFF010000007">
    <property type="protein sequence ID" value="KAK8885886.1"/>
    <property type="molecule type" value="Genomic_DNA"/>
</dbReference>
<reference evidence="1 2" key="1">
    <citation type="submission" date="2024-04" db="EMBL/GenBank/DDBJ databases">
        <title>Tritrichomonas musculus Genome.</title>
        <authorList>
            <person name="Alves-Ferreira E."/>
            <person name="Grigg M."/>
            <person name="Lorenzi H."/>
            <person name="Galac M."/>
        </authorList>
    </citation>
    <scope>NUCLEOTIDE SEQUENCE [LARGE SCALE GENOMIC DNA]</scope>
    <source>
        <strain evidence="1 2">EAF2021</strain>
    </source>
</reference>
<evidence type="ECO:0000313" key="1">
    <source>
        <dbReference type="EMBL" id="KAK8885886.1"/>
    </source>
</evidence>
<evidence type="ECO:0008006" key="3">
    <source>
        <dbReference type="Google" id="ProtNLM"/>
    </source>
</evidence>
<gene>
    <name evidence="1" type="ORF">M9Y10_041343</name>
</gene>
<organism evidence="1 2">
    <name type="scientific">Tritrichomonas musculus</name>
    <dbReference type="NCBI Taxonomy" id="1915356"/>
    <lineage>
        <taxon>Eukaryota</taxon>
        <taxon>Metamonada</taxon>
        <taxon>Parabasalia</taxon>
        <taxon>Tritrichomonadida</taxon>
        <taxon>Tritrichomonadidae</taxon>
        <taxon>Tritrichomonas</taxon>
    </lineage>
</organism>
<proteinExistence type="predicted"/>
<comment type="caution">
    <text evidence="1">The sequence shown here is derived from an EMBL/GenBank/DDBJ whole genome shotgun (WGS) entry which is preliminary data.</text>
</comment>
<accession>A0ABR2K4P2</accession>
<evidence type="ECO:0000313" key="2">
    <source>
        <dbReference type="Proteomes" id="UP001470230"/>
    </source>
</evidence>
<protein>
    <recommendedName>
        <fullName evidence="3">SWIM-type domain-containing protein</fullName>
    </recommendedName>
</protein>
<keyword evidence="2" id="KW-1185">Reference proteome</keyword>
<sequence length="390" mass="45030">MLGKKPNSAFYKISNASFEMLKKIVRLFPSNYDIKNEKLLCIESYSQKQNCNIFKTLAQEIGIIQILLEHKGISKIFTHPKENGEITINNDKSIHAFSWVAPWAFEVIHKFQYVELDCTFSILDPCVVSIPQFIFNGISLPVGNAAGPQEASELYSLYYNELQDVIGASTRLHLIPVLSDEGPGLIKLLMAQTEEDFNVFQEKNINFANGYYKENKSIPEKFLVHSFFEIIDNAVKKKENADLKYKSQIALYKRRLIAAASNHCEGFHRQLKKISKEKKGLEFNLVQLYNKINKRFEKYISGESADKLSTRIKNELLSQKHKYHITEVDECYCNTNLHQKLMFGCDLPCRHTVTEESIIQIKYPLLDTNKFFDFKSFKELPSKLKSHISN</sequence>
<name>A0ABR2K4P2_9EUKA</name>